<dbReference type="Proteomes" id="UP000796761">
    <property type="component" value="Unassembled WGS sequence"/>
</dbReference>
<protein>
    <recommendedName>
        <fullName evidence="5">TELO2-interacting protein 2</fullName>
    </recommendedName>
</protein>
<gene>
    <name evidence="3" type="ORF">HGM15179_015941</name>
</gene>
<evidence type="ECO:0000256" key="1">
    <source>
        <dbReference type="ARBA" id="ARBA00034736"/>
    </source>
</evidence>
<dbReference type="OrthoDB" id="6417021at2759"/>
<organism evidence="3 4">
    <name type="scientific">Zosterops borbonicus</name>
    <dbReference type="NCBI Taxonomy" id="364589"/>
    <lineage>
        <taxon>Eukaryota</taxon>
        <taxon>Metazoa</taxon>
        <taxon>Chordata</taxon>
        <taxon>Craniata</taxon>
        <taxon>Vertebrata</taxon>
        <taxon>Euteleostomi</taxon>
        <taxon>Archelosauria</taxon>
        <taxon>Archosauria</taxon>
        <taxon>Dinosauria</taxon>
        <taxon>Saurischia</taxon>
        <taxon>Theropoda</taxon>
        <taxon>Coelurosauria</taxon>
        <taxon>Aves</taxon>
        <taxon>Neognathae</taxon>
        <taxon>Neoaves</taxon>
        <taxon>Telluraves</taxon>
        <taxon>Australaves</taxon>
        <taxon>Passeriformes</taxon>
        <taxon>Sylvioidea</taxon>
        <taxon>Zosteropidae</taxon>
        <taxon>Zosterops</taxon>
    </lineage>
</organism>
<proteinExistence type="inferred from homology"/>
<dbReference type="InterPro" id="IPR016024">
    <property type="entry name" value="ARM-type_fold"/>
</dbReference>
<accession>A0A8K1G3W4</accession>
<reference evidence="3" key="1">
    <citation type="submission" date="2019-04" db="EMBL/GenBank/DDBJ databases">
        <title>Genome assembly of Zosterops borbonicus 15179.</title>
        <authorList>
            <person name="Leroy T."/>
            <person name="Anselmetti Y."/>
            <person name="Tilak M.-K."/>
            <person name="Nabholz B."/>
        </authorList>
    </citation>
    <scope>NUCLEOTIDE SEQUENCE</scope>
    <source>
        <strain evidence="3">HGM_15179</strain>
        <tissue evidence="3">Muscle</tissue>
    </source>
</reference>
<evidence type="ECO:0000313" key="4">
    <source>
        <dbReference type="Proteomes" id="UP000796761"/>
    </source>
</evidence>
<dbReference type="GO" id="GO:0005634">
    <property type="term" value="C:nucleus"/>
    <property type="evidence" value="ECO:0007669"/>
    <property type="project" value="TreeGrafter"/>
</dbReference>
<feature type="region of interest" description="Disordered" evidence="2">
    <location>
        <begin position="63"/>
        <end position="85"/>
    </location>
</feature>
<feature type="compositionally biased region" description="Polar residues" evidence="2">
    <location>
        <begin position="1"/>
        <end position="23"/>
    </location>
</feature>
<name>A0A8K1G3W4_9PASS</name>
<comment type="caution">
    <text evidence="3">The sequence shown here is derived from an EMBL/GenBank/DDBJ whole genome shotgun (WGS) entry which is preliminary data.</text>
</comment>
<dbReference type="Pfam" id="PF10521">
    <property type="entry name" value="Tti2"/>
    <property type="match status" value="1"/>
</dbReference>
<dbReference type="SUPFAM" id="SSF48371">
    <property type="entry name" value="ARM repeat"/>
    <property type="match status" value="1"/>
</dbReference>
<keyword evidence="4" id="KW-1185">Reference proteome</keyword>
<dbReference type="EMBL" id="SWJQ01000750">
    <property type="protein sequence ID" value="TRZ11167.1"/>
    <property type="molecule type" value="Genomic_DNA"/>
</dbReference>
<evidence type="ECO:0000256" key="2">
    <source>
        <dbReference type="SAM" id="MobiDB-lite"/>
    </source>
</evidence>
<comment type="similarity">
    <text evidence="1">Belongs to the TTI2 family.</text>
</comment>
<dbReference type="PANTHER" id="PTHR32226">
    <property type="entry name" value="TELO2-INTERACTING PROTEIN 2"/>
    <property type="match status" value="1"/>
</dbReference>
<dbReference type="InterPro" id="IPR018870">
    <property type="entry name" value="Tti2"/>
</dbReference>
<feature type="region of interest" description="Disordered" evidence="2">
    <location>
        <begin position="1"/>
        <end position="29"/>
    </location>
</feature>
<feature type="compositionally biased region" description="Low complexity" evidence="2">
    <location>
        <begin position="74"/>
        <end position="85"/>
    </location>
</feature>
<dbReference type="GO" id="GO:0110078">
    <property type="term" value="C:TTT Hsp90 cochaperone complex"/>
    <property type="evidence" value="ECO:0007669"/>
    <property type="project" value="InterPro"/>
</dbReference>
<dbReference type="GO" id="GO:0005829">
    <property type="term" value="C:cytosol"/>
    <property type="evidence" value="ECO:0007669"/>
    <property type="project" value="TreeGrafter"/>
</dbReference>
<dbReference type="InterPro" id="IPR011989">
    <property type="entry name" value="ARM-like"/>
</dbReference>
<dbReference type="PANTHER" id="PTHR32226:SF2">
    <property type="entry name" value="TELO2-INTERACTING PROTEIN 2"/>
    <property type="match status" value="1"/>
</dbReference>
<evidence type="ECO:0000313" key="3">
    <source>
        <dbReference type="EMBL" id="TRZ11167.1"/>
    </source>
</evidence>
<sequence length="472" mass="52276">MMTSYTAATPQTESAVTSPNMTSPDPGALPELKALLEAADPRSLPVSAAELAGLAAALGGFAAPPRRERDGAEAEPAGGDPAPGAVAERAERVGAVFLLLLHKLEDAGRHKTPAPRRVLGHAFVFAVTHKEKRPWTTARSRAVAREVLQRLVRTAGCESVQEFLQGKEEDEEGGFGAVMDVLKPELTKDTWKCNPASKDVFSWSLFHLGRPWLCPHLGRVLPPALLLSDDFQEENKVLGVRCLHHIVLNVPGAELCQFNRAQVVFHALYNHLYSREAPLIQAVLLCLLDLLPVLERSQRHQSQGRETTSHWDQVLQLVLTHMEGEHRLALRRVYTGTLPAFVTRLGILIVRHLKRLERVILGYLEVSDGPEEKARLGILETLQCTIQHAWPRMPCRLPVLLKALLRLLWDVHTDQGPTPEPVRAALLHGATQCLILLDHCCQGQVKVLLEGVHSSCEENRVRECLRKVQEST</sequence>
<dbReference type="AlphaFoldDB" id="A0A8K1G3W4"/>
<evidence type="ECO:0008006" key="5">
    <source>
        <dbReference type="Google" id="ProtNLM"/>
    </source>
</evidence>
<dbReference type="Gene3D" id="1.25.10.10">
    <property type="entry name" value="Leucine-rich Repeat Variant"/>
    <property type="match status" value="1"/>
</dbReference>